<dbReference type="Gene3D" id="1.10.510.10">
    <property type="entry name" value="Transferase(Phosphotransferase) domain 1"/>
    <property type="match status" value="1"/>
</dbReference>
<protein>
    <submittedName>
        <fullName evidence="1">Uncharacterized protein</fullName>
    </submittedName>
</protein>
<dbReference type="AlphaFoldDB" id="A0AAV8Z0S4"/>
<organism evidence="1 2">
    <name type="scientific">Aromia moschata</name>
    <dbReference type="NCBI Taxonomy" id="1265417"/>
    <lineage>
        <taxon>Eukaryota</taxon>
        <taxon>Metazoa</taxon>
        <taxon>Ecdysozoa</taxon>
        <taxon>Arthropoda</taxon>
        <taxon>Hexapoda</taxon>
        <taxon>Insecta</taxon>
        <taxon>Pterygota</taxon>
        <taxon>Neoptera</taxon>
        <taxon>Endopterygota</taxon>
        <taxon>Coleoptera</taxon>
        <taxon>Polyphaga</taxon>
        <taxon>Cucujiformia</taxon>
        <taxon>Chrysomeloidea</taxon>
        <taxon>Cerambycidae</taxon>
        <taxon>Cerambycinae</taxon>
        <taxon>Callichromatini</taxon>
        <taxon>Aromia</taxon>
    </lineage>
</organism>
<proteinExistence type="predicted"/>
<sequence>MSAFEFLYRDCQNIINFFTQKKVPGIYTADELFKYITDYYFSDKIALMGLMEPFKMKPHLVDRPGVESTYNFDAAWEKVETGEVPLDVEKVTPEVDVTLIEPLKA</sequence>
<reference evidence="1" key="1">
    <citation type="journal article" date="2023" name="Insect Mol. Biol.">
        <title>Genome sequencing provides insights into the evolution of gene families encoding plant cell wall-degrading enzymes in longhorned beetles.</title>
        <authorList>
            <person name="Shin N.R."/>
            <person name="Okamura Y."/>
            <person name="Kirsch R."/>
            <person name="Pauchet Y."/>
        </authorList>
    </citation>
    <scope>NUCLEOTIDE SEQUENCE</scope>
    <source>
        <strain evidence="1">AMC_N1</strain>
    </source>
</reference>
<keyword evidence="2" id="KW-1185">Reference proteome</keyword>
<name>A0AAV8Z0S4_9CUCU</name>
<accession>A0AAV8Z0S4</accession>
<evidence type="ECO:0000313" key="1">
    <source>
        <dbReference type="EMBL" id="KAJ8956658.1"/>
    </source>
</evidence>
<dbReference type="EMBL" id="JAPWTK010000028">
    <property type="protein sequence ID" value="KAJ8956658.1"/>
    <property type="molecule type" value="Genomic_DNA"/>
</dbReference>
<gene>
    <name evidence="1" type="ORF">NQ318_014012</name>
</gene>
<evidence type="ECO:0000313" key="2">
    <source>
        <dbReference type="Proteomes" id="UP001162162"/>
    </source>
</evidence>
<comment type="caution">
    <text evidence="1">The sequence shown here is derived from an EMBL/GenBank/DDBJ whole genome shotgun (WGS) entry which is preliminary data.</text>
</comment>
<dbReference type="Proteomes" id="UP001162162">
    <property type="component" value="Unassembled WGS sequence"/>
</dbReference>